<evidence type="ECO:0000313" key="2">
    <source>
        <dbReference type="EMBL" id="RCU56688.1"/>
    </source>
</evidence>
<keyword evidence="3" id="KW-1185">Reference proteome</keyword>
<dbReference type="EMBL" id="QPIG01000005">
    <property type="protein sequence ID" value="RCU56688.1"/>
    <property type="molecule type" value="Genomic_DNA"/>
</dbReference>
<dbReference type="AlphaFoldDB" id="A0A368P2D1"/>
<dbReference type="PROSITE" id="PS51257">
    <property type="entry name" value="PROKAR_LIPOPROTEIN"/>
    <property type="match status" value="1"/>
</dbReference>
<accession>A0A368P2D1</accession>
<name>A0A368P2D1_9FLAO</name>
<dbReference type="Proteomes" id="UP000252249">
    <property type="component" value="Unassembled WGS sequence"/>
</dbReference>
<proteinExistence type="predicted"/>
<sequence>MKIYISLCLISLLSISCNSQNKNLENTEAKYDNQKIIQEPKGSWKVDKEFDENGNLIRYDSIYSWSSQDKYNKLSISQRDSLIQSFKSKFFTNFLELKNQGFEDIFANDSLVSNYFFNDSFFESNFGSDFMDLNNIKKQLIARQKEFLKKHQFKLIKPEDEMN</sequence>
<gene>
    <name evidence="2" type="ORF">DU428_12420</name>
</gene>
<organism evidence="2 3">
    <name type="scientific">Oceanihabitans sediminis</name>
    <dbReference type="NCBI Taxonomy" id="1812012"/>
    <lineage>
        <taxon>Bacteria</taxon>
        <taxon>Pseudomonadati</taxon>
        <taxon>Bacteroidota</taxon>
        <taxon>Flavobacteriia</taxon>
        <taxon>Flavobacteriales</taxon>
        <taxon>Flavobacteriaceae</taxon>
        <taxon>Oceanihabitans</taxon>
    </lineage>
</organism>
<dbReference type="RefSeq" id="WP_113966642.1">
    <property type="nucleotide sequence ID" value="NZ_QNRP01000007.1"/>
</dbReference>
<feature type="chain" id="PRO_5017049952" evidence="1">
    <location>
        <begin position="20"/>
        <end position="163"/>
    </location>
</feature>
<dbReference type="OrthoDB" id="1452960at2"/>
<reference evidence="2 3" key="1">
    <citation type="submission" date="2018-07" db="EMBL/GenBank/DDBJ databases">
        <title>Oceanihabitans testaceum sp. nov., isolated from marine sediment.</title>
        <authorList>
            <person name="Li C.-M."/>
        </authorList>
    </citation>
    <scope>NUCLEOTIDE SEQUENCE [LARGE SCALE GENOMIC DNA]</scope>
    <source>
        <strain evidence="2 3">S9-10</strain>
    </source>
</reference>
<comment type="caution">
    <text evidence="2">The sequence shown here is derived from an EMBL/GenBank/DDBJ whole genome shotgun (WGS) entry which is preliminary data.</text>
</comment>
<keyword evidence="1" id="KW-0732">Signal</keyword>
<feature type="signal peptide" evidence="1">
    <location>
        <begin position="1"/>
        <end position="19"/>
    </location>
</feature>
<evidence type="ECO:0000313" key="3">
    <source>
        <dbReference type="Proteomes" id="UP000252249"/>
    </source>
</evidence>
<evidence type="ECO:0000256" key="1">
    <source>
        <dbReference type="SAM" id="SignalP"/>
    </source>
</evidence>
<protein>
    <submittedName>
        <fullName evidence="2">Uncharacterized protein</fullName>
    </submittedName>
</protein>